<accession>A0A7C1FLN3</accession>
<dbReference type="NCBIfam" id="TIGR01031">
    <property type="entry name" value="rpmF_bact"/>
    <property type="match status" value="1"/>
</dbReference>
<dbReference type="GO" id="GO:0015934">
    <property type="term" value="C:large ribosomal subunit"/>
    <property type="evidence" value="ECO:0007669"/>
    <property type="project" value="InterPro"/>
</dbReference>
<dbReference type="InterPro" id="IPR011332">
    <property type="entry name" value="Ribosomal_zn-bd"/>
</dbReference>
<keyword evidence="2 5" id="KW-0689">Ribosomal protein</keyword>
<evidence type="ECO:0000256" key="5">
    <source>
        <dbReference type="HAMAP-Rule" id="MF_00340"/>
    </source>
</evidence>
<gene>
    <name evidence="5" type="primary">rpmF</name>
    <name evidence="7" type="ORF">ENQ20_11275</name>
</gene>
<comment type="caution">
    <text evidence="7">The sequence shown here is derived from an EMBL/GenBank/DDBJ whole genome shotgun (WGS) entry which is preliminary data.</text>
</comment>
<dbReference type="PANTHER" id="PTHR35534">
    <property type="entry name" value="50S RIBOSOMAL PROTEIN L32"/>
    <property type="match status" value="1"/>
</dbReference>
<feature type="region of interest" description="Disordered" evidence="6">
    <location>
        <begin position="1"/>
        <end position="20"/>
    </location>
</feature>
<protein>
    <recommendedName>
        <fullName evidence="4 5">Large ribosomal subunit protein bL32</fullName>
    </recommendedName>
</protein>
<dbReference type="Pfam" id="PF01783">
    <property type="entry name" value="Ribosomal_L32p"/>
    <property type="match status" value="1"/>
</dbReference>
<feature type="compositionally biased region" description="Basic residues" evidence="6">
    <location>
        <begin position="1"/>
        <end position="19"/>
    </location>
</feature>
<dbReference type="GO" id="GO:0003735">
    <property type="term" value="F:structural constituent of ribosome"/>
    <property type="evidence" value="ECO:0007669"/>
    <property type="project" value="InterPro"/>
</dbReference>
<sequence>MVPLPKRKLSKGRRNRRRAHDAIGVPALVECGNCHQQILPHRVCPHCGFYKGRQVIEIKVESTKK</sequence>
<evidence type="ECO:0000313" key="7">
    <source>
        <dbReference type="EMBL" id="HDX32053.1"/>
    </source>
</evidence>
<evidence type="ECO:0000256" key="1">
    <source>
        <dbReference type="ARBA" id="ARBA00008560"/>
    </source>
</evidence>
<dbReference type="SUPFAM" id="SSF57829">
    <property type="entry name" value="Zn-binding ribosomal proteins"/>
    <property type="match status" value="1"/>
</dbReference>
<keyword evidence="3 5" id="KW-0687">Ribonucleoprotein</keyword>
<evidence type="ECO:0000256" key="2">
    <source>
        <dbReference type="ARBA" id="ARBA00022980"/>
    </source>
</evidence>
<name>A0A7C1FLN3_9CHLR</name>
<reference evidence="7" key="1">
    <citation type="journal article" date="2020" name="mSystems">
        <title>Genome- and Community-Level Interaction Insights into Carbon Utilization and Element Cycling Functions of Hydrothermarchaeota in Hydrothermal Sediment.</title>
        <authorList>
            <person name="Zhou Z."/>
            <person name="Liu Y."/>
            <person name="Xu W."/>
            <person name="Pan J."/>
            <person name="Luo Z.H."/>
            <person name="Li M."/>
        </authorList>
    </citation>
    <scope>NUCLEOTIDE SEQUENCE [LARGE SCALE GENOMIC DNA]</scope>
    <source>
        <strain evidence="7">SpSt-289</strain>
    </source>
</reference>
<dbReference type="Gene3D" id="1.20.5.640">
    <property type="entry name" value="Single helix bin"/>
    <property type="match status" value="1"/>
</dbReference>
<evidence type="ECO:0000256" key="3">
    <source>
        <dbReference type="ARBA" id="ARBA00023274"/>
    </source>
</evidence>
<dbReference type="InterPro" id="IPR002677">
    <property type="entry name" value="Ribosomal_bL32"/>
</dbReference>
<dbReference type="AlphaFoldDB" id="A0A7C1FLN3"/>
<evidence type="ECO:0000256" key="6">
    <source>
        <dbReference type="SAM" id="MobiDB-lite"/>
    </source>
</evidence>
<comment type="similarity">
    <text evidence="1 5">Belongs to the bacterial ribosomal protein bL32 family.</text>
</comment>
<organism evidence="7">
    <name type="scientific">Caldilinea aerophila</name>
    <dbReference type="NCBI Taxonomy" id="133453"/>
    <lineage>
        <taxon>Bacteria</taxon>
        <taxon>Bacillati</taxon>
        <taxon>Chloroflexota</taxon>
        <taxon>Caldilineae</taxon>
        <taxon>Caldilineales</taxon>
        <taxon>Caldilineaceae</taxon>
        <taxon>Caldilinea</taxon>
    </lineage>
</organism>
<dbReference type="InterPro" id="IPR044957">
    <property type="entry name" value="Ribosomal_bL32_bact"/>
</dbReference>
<dbReference type="GO" id="GO:0006412">
    <property type="term" value="P:translation"/>
    <property type="evidence" value="ECO:0007669"/>
    <property type="project" value="UniProtKB-UniRule"/>
</dbReference>
<evidence type="ECO:0000256" key="4">
    <source>
        <dbReference type="ARBA" id="ARBA00035178"/>
    </source>
</evidence>
<dbReference type="HAMAP" id="MF_00340">
    <property type="entry name" value="Ribosomal_bL32"/>
    <property type="match status" value="1"/>
</dbReference>
<dbReference type="EMBL" id="DSMG01000114">
    <property type="protein sequence ID" value="HDX32053.1"/>
    <property type="molecule type" value="Genomic_DNA"/>
</dbReference>
<dbReference type="PANTHER" id="PTHR35534:SF1">
    <property type="entry name" value="LARGE RIBOSOMAL SUBUNIT PROTEIN BL32"/>
    <property type="match status" value="1"/>
</dbReference>
<proteinExistence type="inferred from homology"/>